<evidence type="ECO:0000313" key="2">
    <source>
        <dbReference type="Proteomes" id="UP000886501"/>
    </source>
</evidence>
<protein>
    <submittedName>
        <fullName evidence="1">Uncharacterized protein</fullName>
    </submittedName>
</protein>
<name>A0ACB6ZA21_THEGA</name>
<proteinExistence type="predicted"/>
<evidence type="ECO:0000313" key="1">
    <source>
        <dbReference type="EMBL" id="KAF9646431.1"/>
    </source>
</evidence>
<comment type="caution">
    <text evidence="1">The sequence shown here is derived from an EMBL/GenBank/DDBJ whole genome shotgun (WGS) entry which is preliminary data.</text>
</comment>
<organism evidence="1 2">
    <name type="scientific">Thelephora ganbajun</name>
    <name type="common">Ganba fungus</name>
    <dbReference type="NCBI Taxonomy" id="370292"/>
    <lineage>
        <taxon>Eukaryota</taxon>
        <taxon>Fungi</taxon>
        <taxon>Dikarya</taxon>
        <taxon>Basidiomycota</taxon>
        <taxon>Agaricomycotina</taxon>
        <taxon>Agaricomycetes</taxon>
        <taxon>Thelephorales</taxon>
        <taxon>Thelephoraceae</taxon>
        <taxon>Thelephora</taxon>
    </lineage>
</organism>
<reference evidence="1" key="1">
    <citation type="submission" date="2019-10" db="EMBL/GenBank/DDBJ databases">
        <authorList>
            <consortium name="DOE Joint Genome Institute"/>
            <person name="Kuo A."/>
            <person name="Miyauchi S."/>
            <person name="Kiss E."/>
            <person name="Drula E."/>
            <person name="Kohler A."/>
            <person name="Sanchez-Garcia M."/>
            <person name="Andreopoulos B."/>
            <person name="Barry K.W."/>
            <person name="Bonito G."/>
            <person name="Buee M."/>
            <person name="Carver A."/>
            <person name="Chen C."/>
            <person name="Cichocki N."/>
            <person name="Clum A."/>
            <person name="Culley D."/>
            <person name="Crous P.W."/>
            <person name="Fauchery L."/>
            <person name="Girlanda M."/>
            <person name="Hayes R."/>
            <person name="Keri Z."/>
            <person name="Labutti K."/>
            <person name="Lipzen A."/>
            <person name="Lombard V."/>
            <person name="Magnuson J."/>
            <person name="Maillard F."/>
            <person name="Morin E."/>
            <person name="Murat C."/>
            <person name="Nolan M."/>
            <person name="Ohm R."/>
            <person name="Pangilinan J."/>
            <person name="Pereira M."/>
            <person name="Perotto S."/>
            <person name="Peter M."/>
            <person name="Riley R."/>
            <person name="Sitrit Y."/>
            <person name="Stielow B."/>
            <person name="Szollosi G."/>
            <person name="Zifcakova L."/>
            <person name="Stursova M."/>
            <person name="Spatafora J.W."/>
            <person name="Tedersoo L."/>
            <person name="Vaario L.-M."/>
            <person name="Yamada A."/>
            <person name="Yan M."/>
            <person name="Wang P."/>
            <person name="Xu J."/>
            <person name="Bruns T."/>
            <person name="Baldrian P."/>
            <person name="Vilgalys R."/>
            <person name="Henrissat B."/>
            <person name="Grigoriev I.V."/>
            <person name="Hibbett D."/>
            <person name="Nagy L.G."/>
            <person name="Martin F.M."/>
        </authorList>
    </citation>
    <scope>NUCLEOTIDE SEQUENCE</scope>
    <source>
        <strain evidence="1">P2</strain>
    </source>
</reference>
<accession>A0ACB6ZA21</accession>
<dbReference type="Proteomes" id="UP000886501">
    <property type="component" value="Unassembled WGS sequence"/>
</dbReference>
<keyword evidence="2" id="KW-1185">Reference proteome</keyword>
<reference evidence="1" key="2">
    <citation type="journal article" date="2020" name="Nat. Commun.">
        <title>Large-scale genome sequencing of mycorrhizal fungi provides insights into the early evolution of symbiotic traits.</title>
        <authorList>
            <person name="Miyauchi S."/>
            <person name="Kiss E."/>
            <person name="Kuo A."/>
            <person name="Drula E."/>
            <person name="Kohler A."/>
            <person name="Sanchez-Garcia M."/>
            <person name="Morin E."/>
            <person name="Andreopoulos B."/>
            <person name="Barry K.W."/>
            <person name="Bonito G."/>
            <person name="Buee M."/>
            <person name="Carver A."/>
            <person name="Chen C."/>
            <person name="Cichocki N."/>
            <person name="Clum A."/>
            <person name="Culley D."/>
            <person name="Crous P.W."/>
            <person name="Fauchery L."/>
            <person name="Girlanda M."/>
            <person name="Hayes R.D."/>
            <person name="Keri Z."/>
            <person name="LaButti K."/>
            <person name="Lipzen A."/>
            <person name="Lombard V."/>
            <person name="Magnuson J."/>
            <person name="Maillard F."/>
            <person name="Murat C."/>
            <person name="Nolan M."/>
            <person name="Ohm R.A."/>
            <person name="Pangilinan J."/>
            <person name="Pereira M.F."/>
            <person name="Perotto S."/>
            <person name="Peter M."/>
            <person name="Pfister S."/>
            <person name="Riley R."/>
            <person name="Sitrit Y."/>
            <person name="Stielow J.B."/>
            <person name="Szollosi G."/>
            <person name="Zifcakova L."/>
            <person name="Stursova M."/>
            <person name="Spatafora J.W."/>
            <person name="Tedersoo L."/>
            <person name="Vaario L.M."/>
            <person name="Yamada A."/>
            <person name="Yan M."/>
            <person name="Wang P."/>
            <person name="Xu J."/>
            <person name="Bruns T."/>
            <person name="Baldrian P."/>
            <person name="Vilgalys R."/>
            <person name="Dunand C."/>
            <person name="Henrissat B."/>
            <person name="Grigoriev I.V."/>
            <person name="Hibbett D."/>
            <person name="Nagy L.G."/>
            <person name="Martin F.M."/>
        </authorList>
    </citation>
    <scope>NUCLEOTIDE SEQUENCE</scope>
    <source>
        <strain evidence="1">P2</strain>
    </source>
</reference>
<sequence length="249" mass="26888">MLGQVRPDAVAVSLRLLAYLTLIVADSKASSIPQSIGARGMGITSPDESLFTIKNIVEWVFAAAFVIVVCSVFIWRVKFLRARDRPLRDFFTFIEAPKQRGGPSLRLMRPNPRTRNSGFALRPLDRQRRGRTRAADTDFEGRRAHGSDSGDTNGNVTGGDVLPSYEVKGGPPNYSQFLIVDPGTGADARSQITEAMPVGTSPRPQLAETGSGIADPSNQPSTTLDVQLPHPPPPSYSPGTATTRPITPH</sequence>
<gene>
    <name evidence="1" type="ORF">BDM02DRAFT_3024539</name>
</gene>
<dbReference type="EMBL" id="MU118058">
    <property type="protein sequence ID" value="KAF9646431.1"/>
    <property type="molecule type" value="Genomic_DNA"/>
</dbReference>